<feature type="compositionally biased region" description="Basic and acidic residues" evidence="1">
    <location>
        <begin position="971"/>
        <end position="980"/>
    </location>
</feature>
<feature type="compositionally biased region" description="Low complexity" evidence="1">
    <location>
        <begin position="1147"/>
        <end position="1160"/>
    </location>
</feature>
<dbReference type="Gene3D" id="1.20.5.340">
    <property type="match status" value="1"/>
</dbReference>
<feature type="region of interest" description="Disordered" evidence="1">
    <location>
        <begin position="604"/>
        <end position="628"/>
    </location>
</feature>
<feature type="region of interest" description="Disordered" evidence="1">
    <location>
        <begin position="805"/>
        <end position="911"/>
    </location>
</feature>
<feature type="region of interest" description="Disordered" evidence="1">
    <location>
        <begin position="197"/>
        <end position="219"/>
    </location>
</feature>
<reference evidence="2" key="2">
    <citation type="submission" date="2025-09" db="UniProtKB">
        <authorList>
            <consortium name="Ensembl"/>
        </authorList>
    </citation>
    <scope>IDENTIFICATION</scope>
</reference>
<name>A0A8C3VSG9_9CETA</name>
<dbReference type="PANTHER" id="PTHR23039">
    <property type="entry name" value="NANCE-HORAN SYNDROME PROTEIN"/>
    <property type="match status" value="1"/>
</dbReference>
<feature type="compositionally biased region" description="Acidic residues" evidence="1">
    <location>
        <begin position="840"/>
        <end position="854"/>
    </location>
</feature>
<feature type="compositionally biased region" description="Polar residues" evidence="1">
    <location>
        <begin position="810"/>
        <end position="826"/>
    </location>
</feature>
<feature type="region of interest" description="Disordered" evidence="1">
    <location>
        <begin position="923"/>
        <end position="1004"/>
    </location>
</feature>
<feature type="compositionally biased region" description="Polar residues" evidence="1">
    <location>
        <begin position="708"/>
        <end position="730"/>
    </location>
</feature>
<gene>
    <name evidence="2" type="primary">NHSL2</name>
</gene>
<dbReference type="InterPro" id="IPR024845">
    <property type="entry name" value="NHS-like"/>
</dbReference>
<feature type="region of interest" description="Disordered" evidence="1">
    <location>
        <begin position="1131"/>
        <end position="1201"/>
    </location>
</feature>
<organism evidence="2 3">
    <name type="scientific">Catagonus wagneri</name>
    <name type="common">Chacoan peccary</name>
    <dbReference type="NCBI Taxonomy" id="51154"/>
    <lineage>
        <taxon>Eukaryota</taxon>
        <taxon>Metazoa</taxon>
        <taxon>Chordata</taxon>
        <taxon>Craniata</taxon>
        <taxon>Vertebrata</taxon>
        <taxon>Euteleostomi</taxon>
        <taxon>Mammalia</taxon>
        <taxon>Eutheria</taxon>
        <taxon>Laurasiatheria</taxon>
        <taxon>Artiodactyla</taxon>
        <taxon>Suina</taxon>
        <taxon>Tayassuidae</taxon>
        <taxon>Catagonus</taxon>
    </lineage>
</organism>
<feature type="compositionally biased region" description="Basic residues" evidence="1">
    <location>
        <begin position="550"/>
        <end position="566"/>
    </location>
</feature>
<evidence type="ECO:0000313" key="3">
    <source>
        <dbReference type="Proteomes" id="UP000694540"/>
    </source>
</evidence>
<dbReference type="GO" id="GO:0030154">
    <property type="term" value="P:cell differentiation"/>
    <property type="evidence" value="ECO:0007669"/>
    <property type="project" value="TreeGrafter"/>
</dbReference>
<dbReference type="GeneTree" id="ENSGT00950000182963"/>
<feature type="compositionally biased region" description="Low complexity" evidence="1">
    <location>
        <begin position="673"/>
        <end position="686"/>
    </location>
</feature>
<proteinExistence type="predicted"/>
<feature type="compositionally biased region" description="Polar residues" evidence="1">
    <location>
        <begin position="287"/>
        <end position="301"/>
    </location>
</feature>
<keyword evidence="3" id="KW-1185">Reference proteome</keyword>
<dbReference type="Ensembl" id="ENSCWAT00000004368.1">
    <property type="protein sequence ID" value="ENSCWAP00000004030.1"/>
    <property type="gene ID" value="ENSCWAG00000003145.1"/>
</dbReference>
<protein>
    <submittedName>
        <fullName evidence="2">NHS like 2</fullName>
    </submittedName>
</protein>
<accession>A0A8C3VSG9</accession>
<feature type="region of interest" description="Disordered" evidence="1">
    <location>
        <begin position="670"/>
        <end position="779"/>
    </location>
</feature>
<feature type="compositionally biased region" description="Basic and acidic residues" evidence="1">
    <location>
        <begin position="1080"/>
        <end position="1091"/>
    </location>
</feature>
<evidence type="ECO:0000256" key="1">
    <source>
        <dbReference type="SAM" id="MobiDB-lite"/>
    </source>
</evidence>
<feature type="region of interest" description="Disordered" evidence="1">
    <location>
        <begin position="287"/>
        <end position="368"/>
    </location>
</feature>
<dbReference type="AlphaFoldDB" id="A0A8C3VSG9"/>
<feature type="region of interest" description="Disordered" evidence="1">
    <location>
        <begin position="1046"/>
        <end position="1091"/>
    </location>
</feature>
<reference evidence="2" key="1">
    <citation type="submission" date="2025-08" db="UniProtKB">
        <authorList>
            <consortium name="Ensembl"/>
        </authorList>
    </citation>
    <scope>IDENTIFICATION</scope>
</reference>
<dbReference type="PANTHER" id="PTHR23039:SF2">
    <property type="entry name" value="NHS-LIKE PROTEIN 2"/>
    <property type="match status" value="1"/>
</dbReference>
<evidence type="ECO:0000313" key="2">
    <source>
        <dbReference type="Ensembl" id="ENSCWAP00000004030.1"/>
    </source>
</evidence>
<feature type="region of interest" description="Disordered" evidence="1">
    <location>
        <begin position="525"/>
        <end position="579"/>
    </location>
</feature>
<feature type="compositionally biased region" description="Polar residues" evidence="1">
    <location>
        <begin position="525"/>
        <end position="546"/>
    </location>
</feature>
<dbReference type="Proteomes" id="UP000694540">
    <property type="component" value="Unplaced"/>
</dbReference>
<feature type="region of interest" description="Disordered" evidence="1">
    <location>
        <begin position="450"/>
        <end position="505"/>
    </location>
</feature>
<sequence>MPFYRRTVVPQRLCPRNPPQPLTELRDVSHLAALSLLRQLADLCGHSLALLEDLEGHLLALGRRTDSLFRRTVRLRRRLPCRLLGPEDDEEELAAANSGRENATATAHSRSSWRQPVNVFLSSGRSPSVEELLREAQLNLQSLLQEEYEEQYSEARLLGQTFRSADEAPEPTPSPRPQSARRLEFVLTPTKWQLNEDETTTQGVRAPEASLSPTTDKQAAWNSPFPLPVLEEKRWLQPCPMHSDIVPINVSGQQFDKHASLRQSLFNTETAVNPKSTLRRRRTIIGFSNYSQRDQGHSNSPAGGVARSTASDIRPSRSVPEGVHGRVAVGQETQLPHLTSPVLRNPSGDAEEPLQSPGGTKAPGMEGLGMVYSVPSSCNGPTGSTFSTTWKGDAFAYMTPSATAQSHQVSENGKSPPTGNSWVSLHTLPPLVPKETASLFVTRDTPAGCSGSAGYSEHPGQRRQVSERPSKVGLLTGGTSRLETGPGGASRFRERSLSVPTDAGTADVDYDEAQKAGEACALPYASTSSEGSNSADNLASLSVQQEAQHRRQRSKSISLKKAKKKPSPPTRSVSLVKDEPVLLPEGGLALPKDQRPRSLCLSLEHQGHHPSHPDAQGHPSVPTFKDPEGTQFAHHWYLTDWKSGDTYQSLSSSSTATGTTVIECAQVQGSSESLASPSTSRATTPSQLSIEVEAREVSSPGRPAGLMSPSSGYSSQSETPTPTVSMSLTLSHLPPPSGSGGRVRPVVPERKSSLPPTSPMEKTSKSRLSFDLPLTSSTNLDLSGMSISIRSKTKVSRHHSDTNFGAKLAQKTSPNQPVMPMVTQSDLRSVRLRSVSKSEPEDDIESPDYAEESGAEVLTLPERKTKPPIAEKPPLARRPPSLVHKPPSVPEEYPLPSPTLALTPKSSMQHMRPLPQDIYTVVRKPKSSSCPEGRSPGESTAPSSLVFMPFATSSGAFFSGTQQPPPGSPEEEGRKGRVLPERISLQSQEEVEKKKGKIPPPVPKKPSVLFLPLTSPTAQVEANAAEPRLPLSPIITLEEDAKCLPTGDHLQSAGTRTIALPRADSEREASPLGSSGEASTEEKSVISDKTAEWIAEDDDDVFVASRTTEDLFTVIHRSKRKLLGWKEPGEAFASCSRPSSHSPIRNAAESPTSESAAPAGSSGGVNLDAGRNDDFKALLQKKGSKATPRSRPSAAELLKTTNPLARRIIAQFSKDYETTDNPGT</sequence>
<dbReference type="Pfam" id="PF15273">
    <property type="entry name" value="NHS"/>
    <property type="match status" value="3"/>
</dbReference>
<feature type="compositionally biased region" description="Pro residues" evidence="1">
    <location>
        <begin position="887"/>
        <end position="897"/>
    </location>
</feature>